<comment type="similarity">
    <text evidence="1 2">Belongs to the cytochrome P450 family.</text>
</comment>
<dbReference type="PRINTS" id="PR00385">
    <property type="entry name" value="P450"/>
</dbReference>
<dbReference type="Proteomes" id="UP001330812">
    <property type="component" value="Chromosome"/>
</dbReference>
<keyword evidence="2" id="KW-0503">Monooxygenase</keyword>
<sequence>MFETDVEPHVAWRRLLQPYFTPAAAARHEGHVRRLCRETIAGFVADGRADLVTAYTQRVPPLLIGAMLGLSDQEQVTLAEHVRALTAAGTAEAARRAGRTFADLLAGHVRDRMDHPREDMLSAVAHARVDGQVSTETELLKFAMVMVAAGHLTATDACATILLQLLGDHGLRDRCAADPAVLPAVIEESVRHEPAVAATGRAVMAETELAGVALSPGDRLLLVWGSANRDPDPFPDGDSFRLDRPRGGAPHLGWGAGAHRCLGRHAARMELRVMVEELLTAIPDLRQAPGAAPERTYGVIRGVRTLRAEWTAP</sequence>
<proteinExistence type="inferred from homology"/>
<keyword evidence="2" id="KW-0408">Iron</keyword>
<evidence type="ECO:0000256" key="2">
    <source>
        <dbReference type="RuleBase" id="RU000461"/>
    </source>
</evidence>
<keyword evidence="2" id="KW-0479">Metal-binding</keyword>
<dbReference type="InterPro" id="IPR002397">
    <property type="entry name" value="Cyt_P450_B"/>
</dbReference>
<evidence type="ECO:0000313" key="4">
    <source>
        <dbReference type="Proteomes" id="UP001330812"/>
    </source>
</evidence>
<dbReference type="Gene3D" id="1.10.630.10">
    <property type="entry name" value="Cytochrome P450"/>
    <property type="match status" value="1"/>
</dbReference>
<name>A0ABZ1IGN8_9PSEU</name>
<dbReference type="InterPro" id="IPR036396">
    <property type="entry name" value="Cyt_P450_sf"/>
</dbReference>
<organism evidence="3 4">
    <name type="scientific">Amycolatopsis rhabdoformis</name>
    <dbReference type="NCBI Taxonomy" id="1448059"/>
    <lineage>
        <taxon>Bacteria</taxon>
        <taxon>Bacillati</taxon>
        <taxon>Actinomycetota</taxon>
        <taxon>Actinomycetes</taxon>
        <taxon>Pseudonocardiales</taxon>
        <taxon>Pseudonocardiaceae</taxon>
        <taxon>Amycolatopsis</taxon>
    </lineage>
</organism>
<keyword evidence="2" id="KW-0560">Oxidoreductase</keyword>
<dbReference type="PRINTS" id="PR00359">
    <property type="entry name" value="BP450"/>
</dbReference>
<dbReference type="Pfam" id="PF00067">
    <property type="entry name" value="p450"/>
    <property type="match status" value="1"/>
</dbReference>
<evidence type="ECO:0000256" key="1">
    <source>
        <dbReference type="ARBA" id="ARBA00010617"/>
    </source>
</evidence>
<reference evidence="3 4" key="1">
    <citation type="journal article" date="2015" name="Int. J. Syst. Evol. Microbiol.">
        <title>Amycolatopsis rhabdoformis sp. nov., an actinomycete isolated from a tropical forest soil.</title>
        <authorList>
            <person name="Souza W.R."/>
            <person name="Silva R.E."/>
            <person name="Goodfellow M."/>
            <person name="Busarakam K."/>
            <person name="Figueiro F.S."/>
            <person name="Ferreira D."/>
            <person name="Rodrigues-Filho E."/>
            <person name="Moraes L.A.B."/>
            <person name="Zucchi T.D."/>
        </authorList>
    </citation>
    <scope>NUCLEOTIDE SEQUENCE [LARGE SCALE GENOMIC DNA]</scope>
    <source>
        <strain evidence="3 4">NCIMB 14900</strain>
    </source>
</reference>
<keyword evidence="2" id="KW-0349">Heme</keyword>
<dbReference type="PANTHER" id="PTHR46696:SF6">
    <property type="entry name" value="P450, PUTATIVE (EUROFUNG)-RELATED"/>
    <property type="match status" value="1"/>
</dbReference>
<dbReference type="PANTHER" id="PTHR46696">
    <property type="entry name" value="P450, PUTATIVE (EUROFUNG)-RELATED"/>
    <property type="match status" value="1"/>
</dbReference>
<dbReference type="EMBL" id="CP142149">
    <property type="protein sequence ID" value="WSE33092.1"/>
    <property type="molecule type" value="Genomic_DNA"/>
</dbReference>
<evidence type="ECO:0000313" key="3">
    <source>
        <dbReference type="EMBL" id="WSE33092.1"/>
    </source>
</evidence>
<dbReference type="RefSeq" id="WP_326835895.1">
    <property type="nucleotide sequence ID" value="NZ_CP142149.1"/>
</dbReference>
<accession>A0ABZ1IGN8</accession>
<dbReference type="InterPro" id="IPR017972">
    <property type="entry name" value="Cyt_P450_CS"/>
</dbReference>
<gene>
    <name evidence="3" type="ORF">VSH64_13360</name>
</gene>
<dbReference type="PROSITE" id="PS00086">
    <property type="entry name" value="CYTOCHROME_P450"/>
    <property type="match status" value="1"/>
</dbReference>
<protein>
    <submittedName>
        <fullName evidence="3">Cytochrome P450</fullName>
    </submittedName>
</protein>
<dbReference type="SUPFAM" id="SSF48264">
    <property type="entry name" value="Cytochrome P450"/>
    <property type="match status" value="1"/>
</dbReference>
<keyword evidence="4" id="KW-1185">Reference proteome</keyword>
<dbReference type="InterPro" id="IPR001128">
    <property type="entry name" value="Cyt_P450"/>
</dbReference>